<evidence type="ECO:0000313" key="9">
    <source>
        <dbReference type="Ensembl" id="ENSPNAP00000001827.2"/>
    </source>
</evidence>
<feature type="chain" id="PRO_5043354997" description="Prominin 2" evidence="8">
    <location>
        <begin position="25"/>
        <end position="820"/>
    </location>
</feature>
<dbReference type="GO" id="GO:0007507">
    <property type="term" value="P:heart development"/>
    <property type="evidence" value="ECO:0007669"/>
    <property type="project" value="Ensembl"/>
</dbReference>
<evidence type="ECO:0000313" key="10">
    <source>
        <dbReference type="Proteomes" id="UP001501920"/>
    </source>
</evidence>
<dbReference type="GO" id="GO:0005929">
    <property type="term" value="C:cilium"/>
    <property type="evidence" value="ECO:0007669"/>
    <property type="project" value="TreeGrafter"/>
</dbReference>
<feature type="transmembrane region" description="Helical" evidence="7">
    <location>
        <begin position="768"/>
        <end position="788"/>
    </location>
</feature>
<dbReference type="RefSeq" id="XP_017578561.2">
    <property type="nucleotide sequence ID" value="XM_017723072.2"/>
</dbReference>
<accession>A0A3B4BQ41</accession>
<protein>
    <recommendedName>
        <fullName evidence="11">Prominin 2</fullName>
    </recommendedName>
</protein>
<keyword evidence="5 7" id="KW-0472">Membrane</keyword>
<evidence type="ECO:0000256" key="2">
    <source>
        <dbReference type="ARBA" id="ARBA00006058"/>
    </source>
</evidence>
<feature type="transmembrane region" description="Helical" evidence="7">
    <location>
        <begin position="462"/>
        <end position="489"/>
    </location>
</feature>
<dbReference type="InterPro" id="IPR008795">
    <property type="entry name" value="Prominin"/>
</dbReference>
<keyword evidence="6" id="KW-0325">Glycoprotein</keyword>
<feature type="signal peptide" evidence="8">
    <location>
        <begin position="1"/>
        <end position="24"/>
    </location>
</feature>
<feature type="transmembrane region" description="Helical" evidence="7">
    <location>
        <begin position="417"/>
        <end position="441"/>
    </location>
</feature>
<keyword evidence="10" id="KW-1185">Reference proteome</keyword>
<evidence type="ECO:0000256" key="4">
    <source>
        <dbReference type="ARBA" id="ARBA00022989"/>
    </source>
</evidence>
<dbReference type="AlphaFoldDB" id="A0A3B4BQ41"/>
<dbReference type="PANTHER" id="PTHR22730:SF4">
    <property type="entry name" value="PROMININ-1-A-LIKE"/>
    <property type="match status" value="1"/>
</dbReference>
<evidence type="ECO:0000256" key="8">
    <source>
        <dbReference type="SAM" id="SignalP"/>
    </source>
</evidence>
<keyword evidence="4 7" id="KW-1133">Transmembrane helix</keyword>
<dbReference type="GO" id="GO:0071914">
    <property type="term" value="C:prominosome"/>
    <property type="evidence" value="ECO:0007669"/>
    <property type="project" value="TreeGrafter"/>
</dbReference>
<reference evidence="9 10" key="1">
    <citation type="submission" date="2020-10" db="EMBL/GenBank/DDBJ databases">
        <title>Pygocentrus nattereri (red-bellied piranha) genome, fPygNat1, primary haplotype.</title>
        <authorList>
            <person name="Myers G."/>
            <person name="Meyer A."/>
            <person name="Karagic N."/>
            <person name="Pippel M."/>
            <person name="Winkler S."/>
            <person name="Tracey A."/>
            <person name="Wood J."/>
            <person name="Formenti G."/>
            <person name="Howe K."/>
            <person name="Fedrigo O."/>
            <person name="Jarvis E.D."/>
        </authorList>
    </citation>
    <scope>NUCLEOTIDE SEQUENCE [LARGE SCALE GENOMIC DNA]</scope>
</reference>
<reference evidence="9" key="3">
    <citation type="submission" date="2025-09" db="UniProtKB">
        <authorList>
            <consortium name="Ensembl"/>
        </authorList>
    </citation>
    <scope>IDENTIFICATION</scope>
</reference>
<dbReference type="OMA" id="SLWNTLH"/>
<feature type="transmembrane region" description="Helical" evidence="7">
    <location>
        <begin position="98"/>
        <end position="126"/>
    </location>
</feature>
<dbReference type="GeneID" id="108442832"/>
<proteinExistence type="inferred from homology"/>
<comment type="similarity">
    <text evidence="2">Belongs to the prominin family.</text>
</comment>
<keyword evidence="3 7" id="KW-0812">Transmembrane</keyword>
<dbReference type="Pfam" id="PF05478">
    <property type="entry name" value="Prominin"/>
    <property type="match status" value="1"/>
</dbReference>
<organism evidence="9 10">
    <name type="scientific">Pygocentrus nattereri</name>
    <name type="common">Red-bellied piranha</name>
    <dbReference type="NCBI Taxonomy" id="42514"/>
    <lineage>
        <taxon>Eukaryota</taxon>
        <taxon>Metazoa</taxon>
        <taxon>Chordata</taxon>
        <taxon>Craniata</taxon>
        <taxon>Vertebrata</taxon>
        <taxon>Euteleostomi</taxon>
        <taxon>Actinopterygii</taxon>
        <taxon>Neopterygii</taxon>
        <taxon>Teleostei</taxon>
        <taxon>Ostariophysi</taxon>
        <taxon>Characiformes</taxon>
        <taxon>Characoidei</taxon>
        <taxon>Pygocentrus</taxon>
    </lineage>
</organism>
<reference evidence="9" key="2">
    <citation type="submission" date="2025-08" db="UniProtKB">
        <authorList>
            <consortium name="Ensembl"/>
        </authorList>
    </citation>
    <scope>IDENTIFICATION</scope>
</reference>
<dbReference type="GO" id="GO:0009986">
    <property type="term" value="C:cell surface"/>
    <property type="evidence" value="ECO:0007669"/>
    <property type="project" value="TreeGrafter"/>
</dbReference>
<dbReference type="GeneTree" id="ENSGT00530000063586"/>
<dbReference type="GO" id="GO:0031528">
    <property type="term" value="C:microvillus membrane"/>
    <property type="evidence" value="ECO:0007669"/>
    <property type="project" value="UniProtKB-SubCell"/>
</dbReference>
<dbReference type="GO" id="GO:0016324">
    <property type="term" value="C:apical plasma membrane"/>
    <property type="evidence" value="ECO:0007669"/>
    <property type="project" value="TreeGrafter"/>
</dbReference>
<evidence type="ECO:0000256" key="7">
    <source>
        <dbReference type="SAM" id="Phobius"/>
    </source>
</evidence>
<feature type="transmembrane region" description="Helical" evidence="7">
    <location>
        <begin position="147"/>
        <end position="169"/>
    </location>
</feature>
<evidence type="ECO:0000256" key="6">
    <source>
        <dbReference type="ARBA" id="ARBA00023180"/>
    </source>
</evidence>
<gene>
    <name evidence="9" type="primary">PROM2</name>
</gene>
<dbReference type="PANTHER" id="PTHR22730">
    <property type="entry name" value="PROMININ PROM PROTEIN"/>
    <property type="match status" value="1"/>
</dbReference>
<evidence type="ECO:0008006" key="11">
    <source>
        <dbReference type="Google" id="ProtNLM"/>
    </source>
</evidence>
<evidence type="ECO:0000256" key="3">
    <source>
        <dbReference type="ARBA" id="ARBA00022692"/>
    </source>
</evidence>
<sequence length="820" mass="90910">MGAGVRRHTLGILSLLSLWPCMTTQPSCPAGATPPELEMPGKWSVQLDSVDGGFMSLIVHSFLHSVQSNPFPKDLIIKINSGTATTETIKEVLRYQTGFLVCVAIGILYIVLMPLIGFCFACCRCCGNCGGRMYQKQTKSINCKRRVFYWATLLITLCILAGNICMFLSNTYTGDGVSTGVGEVNNTLKNLQSYIDTVPKQIDQVLNESSVTVEEVTCHINESGHFLGKQIQNGLEGPLKPALDSVRLMEQVVNRTSLLLLELNRTQLQLQTELGVLQNNLTSVRDRINDTLHKTNCLGCDLFQSNLDRLSLDTNLNTTNLTELQSAVDQAVNADLNAQINKGEELLDSIPQRVTNETRGSVQGIQQQLQNLKRQVSQVATDLPHETLNDISSQLSNVQKSFSNNVPQVKSAEQIRWIVALILCCLILLVVVCNLLGLLLGPAGLKPNDDPTDRSSTANCGGLFLMAGVGFSFLFSWIFMIVVLILFFVGGNIYTLVCVPWRSGELFQFLDTPGVIPGFQLSQNLGLKTNLTITGVYNDCHKDESLWNTLHLAEVINLNDFLNVSKYTAQVQQDFEKSQISLPNITLLSSGIQSQLRNFSTTANSVNFSSIIQKINTFSEADLKSTADELDRLTNNQANTTIKTELQNEANDLRFIQTQINITINPLVGQLKSTVERLSVLSSQVKGTVENVLQKVSYAQDVLNNNKTQIVKSKTREFIDSQMGILQKFAEWANDTITERVGRCGSVAAAVDTAENLVCTKLVDSVNAFWFSLGWCMVFLIPSIIFSVKLAKFYRQMKHKDVYENQIMMHPIPRANMKPY</sequence>
<evidence type="ECO:0000256" key="1">
    <source>
        <dbReference type="ARBA" id="ARBA00004475"/>
    </source>
</evidence>
<dbReference type="Ensembl" id="ENSPNAT00000011485.2">
    <property type="protein sequence ID" value="ENSPNAP00000001827.2"/>
    <property type="gene ID" value="ENSPNAG00000000955.2"/>
</dbReference>
<dbReference type="GO" id="GO:0015485">
    <property type="term" value="F:cholesterol binding"/>
    <property type="evidence" value="ECO:0007669"/>
    <property type="project" value="TreeGrafter"/>
</dbReference>
<name>A0A3B4BQ41_PYGNA</name>
<comment type="subcellular location">
    <subcellularLocation>
        <location evidence="1">Cell projection</location>
        <location evidence="1">Microvillus membrane</location>
        <topology evidence="1">Multi-pass membrane protein</topology>
    </subcellularLocation>
</comment>
<keyword evidence="8" id="KW-0732">Signal</keyword>
<evidence type="ECO:0000256" key="5">
    <source>
        <dbReference type="ARBA" id="ARBA00023136"/>
    </source>
</evidence>
<dbReference type="Proteomes" id="UP001501920">
    <property type="component" value="Chromosome 5"/>
</dbReference>